<feature type="compositionally biased region" description="Low complexity" evidence="1">
    <location>
        <begin position="1"/>
        <end position="12"/>
    </location>
</feature>
<keyword evidence="2" id="KW-0812">Transmembrane</keyword>
<dbReference type="Proteomes" id="UP000546200">
    <property type="component" value="Unassembled WGS sequence"/>
</dbReference>
<feature type="compositionally biased region" description="Low complexity" evidence="1">
    <location>
        <begin position="18"/>
        <end position="27"/>
    </location>
</feature>
<proteinExistence type="predicted"/>
<feature type="region of interest" description="Disordered" evidence="1">
    <location>
        <begin position="1"/>
        <end position="38"/>
    </location>
</feature>
<dbReference type="AlphaFoldDB" id="A0A7W9EWX3"/>
<evidence type="ECO:0000256" key="1">
    <source>
        <dbReference type="SAM" id="MobiDB-lite"/>
    </source>
</evidence>
<sequence>MPVPPTVVASPPVRRPAAETTPIEPAPLGEGPGASPTLEGSEGLGWWLGAAATLAALVAIAATALLLVRRRAQRPALFAPEVAASAPPEPPLQPKAAPVPRPAPAPRPTPAVAADGARLSLEFRPTRAGLNLLSATVMGEVTVRNTGTASAERVQVEGSLIGAHAEQDAELRTIYTGQLGRLATPPFTLAAGEERRVTVVAVLPLDAIRPVQAAGRPMFVPVVAITGAFIDQGRPRRAGRAFAVGIERVDSAKLAPIWLDGPPRMHDQVAARPHGDLFEA</sequence>
<organism evidence="3 4">
    <name type="scientific">Sphingomonas aerophila</name>
    <dbReference type="NCBI Taxonomy" id="1344948"/>
    <lineage>
        <taxon>Bacteria</taxon>
        <taxon>Pseudomonadati</taxon>
        <taxon>Pseudomonadota</taxon>
        <taxon>Alphaproteobacteria</taxon>
        <taxon>Sphingomonadales</taxon>
        <taxon>Sphingomonadaceae</taxon>
        <taxon>Sphingomonas</taxon>
    </lineage>
</organism>
<accession>A0A7W9EWX3</accession>
<keyword evidence="2" id="KW-0472">Membrane</keyword>
<name>A0A7W9EWX3_9SPHN</name>
<evidence type="ECO:0000313" key="4">
    <source>
        <dbReference type="Proteomes" id="UP000546200"/>
    </source>
</evidence>
<protein>
    <submittedName>
        <fullName evidence="3">Uncharacterized protein</fullName>
    </submittedName>
</protein>
<feature type="transmembrane region" description="Helical" evidence="2">
    <location>
        <begin position="44"/>
        <end position="68"/>
    </location>
</feature>
<gene>
    <name evidence="3" type="ORF">FHS94_003042</name>
</gene>
<feature type="region of interest" description="Disordered" evidence="1">
    <location>
        <begin position="82"/>
        <end position="112"/>
    </location>
</feature>
<comment type="caution">
    <text evidence="3">The sequence shown here is derived from an EMBL/GenBank/DDBJ whole genome shotgun (WGS) entry which is preliminary data.</text>
</comment>
<evidence type="ECO:0000256" key="2">
    <source>
        <dbReference type="SAM" id="Phobius"/>
    </source>
</evidence>
<keyword evidence="2" id="KW-1133">Transmembrane helix</keyword>
<evidence type="ECO:0000313" key="3">
    <source>
        <dbReference type="EMBL" id="MBB5716182.1"/>
    </source>
</evidence>
<reference evidence="3 4" key="1">
    <citation type="submission" date="2020-08" db="EMBL/GenBank/DDBJ databases">
        <title>Genomic Encyclopedia of Type Strains, Phase IV (KMG-IV): sequencing the most valuable type-strain genomes for metagenomic binning, comparative biology and taxonomic classification.</title>
        <authorList>
            <person name="Goeker M."/>
        </authorList>
    </citation>
    <scope>NUCLEOTIDE SEQUENCE [LARGE SCALE GENOMIC DNA]</scope>
    <source>
        <strain evidence="3 4">DSM 100044</strain>
    </source>
</reference>
<feature type="compositionally biased region" description="Pro residues" evidence="1">
    <location>
        <begin position="87"/>
        <end position="109"/>
    </location>
</feature>
<dbReference type="EMBL" id="JACIJK010000009">
    <property type="protein sequence ID" value="MBB5716182.1"/>
    <property type="molecule type" value="Genomic_DNA"/>
</dbReference>
<keyword evidence="4" id="KW-1185">Reference proteome</keyword>